<keyword evidence="6" id="KW-0547">Nucleotide-binding</keyword>
<evidence type="ECO:0000256" key="6">
    <source>
        <dbReference type="PIRSR" id="PIRSR000350-3"/>
    </source>
</evidence>
<dbReference type="Proteomes" id="UP000260823">
    <property type="component" value="Unassembled WGS sequence"/>
</dbReference>
<gene>
    <name evidence="10" type="ORF">DYU05_13325</name>
</gene>
<evidence type="ECO:0000313" key="11">
    <source>
        <dbReference type="Proteomes" id="UP000260823"/>
    </source>
</evidence>
<dbReference type="SUPFAM" id="SSF55424">
    <property type="entry name" value="FAD/NAD-linked reductases, dimerisation (C-terminal) domain"/>
    <property type="match status" value="1"/>
</dbReference>
<dbReference type="InterPro" id="IPR016156">
    <property type="entry name" value="FAD/NAD-linked_Rdtase_dimer_sf"/>
</dbReference>
<feature type="binding site" evidence="6">
    <location>
        <begin position="181"/>
        <end position="188"/>
    </location>
    <ligand>
        <name>NAD(+)</name>
        <dbReference type="ChEBI" id="CHEBI:57540"/>
    </ligand>
</feature>
<protein>
    <submittedName>
        <fullName evidence="10">Mercuric reductase</fullName>
    </submittedName>
</protein>
<dbReference type="GO" id="GO:0003955">
    <property type="term" value="F:NAD(P)H dehydrogenase (quinone) activity"/>
    <property type="evidence" value="ECO:0007669"/>
    <property type="project" value="TreeGrafter"/>
</dbReference>
<feature type="binding site" evidence="6">
    <location>
        <position position="50"/>
    </location>
    <ligand>
        <name>FAD</name>
        <dbReference type="ChEBI" id="CHEBI:57692"/>
    </ligand>
</feature>
<comment type="caution">
    <text evidence="10">The sequence shown here is derived from an EMBL/GenBank/DDBJ whole genome shotgun (WGS) entry which is preliminary data.</text>
</comment>
<keyword evidence="11" id="KW-1185">Reference proteome</keyword>
<feature type="domain" description="Pyridine nucleotide-disulphide oxidoreductase dimerisation" evidence="8">
    <location>
        <begin position="348"/>
        <end position="455"/>
    </location>
</feature>
<dbReference type="FunFam" id="3.30.390.30:FF:000001">
    <property type="entry name" value="Dihydrolipoyl dehydrogenase"/>
    <property type="match status" value="1"/>
</dbReference>
<feature type="domain" description="FAD/NAD(P)-binding" evidence="9">
    <location>
        <begin position="4"/>
        <end position="324"/>
    </location>
</feature>
<evidence type="ECO:0000256" key="3">
    <source>
        <dbReference type="ARBA" id="ARBA00022827"/>
    </source>
</evidence>
<dbReference type="Gene3D" id="3.30.390.30">
    <property type="match status" value="1"/>
</dbReference>
<keyword evidence="6" id="KW-0520">NAD</keyword>
<accession>A0A3E2NQ80</accession>
<evidence type="ECO:0000256" key="5">
    <source>
        <dbReference type="PIRSR" id="PIRSR000350-2"/>
    </source>
</evidence>
<feature type="binding site" evidence="6">
    <location>
        <position position="272"/>
    </location>
    <ligand>
        <name>NAD(+)</name>
        <dbReference type="ChEBI" id="CHEBI:57540"/>
    </ligand>
</feature>
<dbReference type="OrthoDB" id="9800167at2"/>
<reference evidence="10 11" key="1">
    <citation type="submission" date="2018-08" db="EMBL/GenBank/DDBJ databases">
        <title>Mucilaginibacter terrae sp. nov., isolated from manganese diggings.</title>
        <authorList>
            <person name="Huang Y."/>
            <person name="Zhou Z."/>
        </authorList>
    </citation>
    <scope>NUCLEOTIDE SEQUENCE [LARGE SCALE GENOMIC DNA]</scope>
    <source>
        <strain evidence="10 11">ZH6</strain>
    </source>
</reference>
<dbReference type="GO" id="GO:0050660">
    <property type="term" value="F:flavin adenine dinucleotide binding"/>
    <property type="evidence" value="ECO:0007669"/>
    <property type="project" value="TreeGrafter"/>
</dbReference>
<feature type="disulfide bond" description="Redox-active" evidence="7">
    <location>
        <begin position="41"/>
        <end position="46"/>
    </location>
</feature>
<dbReference type="Pfam" id="PF07992">
    <property type="entry name" value="Pyr_redox_2"/>
    <property type="match status" value="1"/>
</dbReference>
<dbReference type="RefSeq" id="WP_117383598.1">
    <property type="nucleotide sequence ID" value="NZ_QWDE01000002.1"/>
</dbReference>
<dbReference type="PIRSF" id="PIRSF000350">
    <property type="entry name" value="Mercury_reductase_MerA"/>
    <property type="match status" value="1"/>
</dbReference>
<dbReference type="PANTHER" id="PTHR43014:SF2">
    <property type="entry name" value="MERCURIC REDUCTASE"/>
    <property type="match status" value="1"/>
</dbReference>
<proteinExistence type="inferred from homology"/>
<evidence type="ECO:0000256" key="4">
    <source>
        <dbReference type="ARBA" id="ARBA00023002"/>
    </source>
</evidence>
<feature type="binding site" evidence="6">
    <location>
        <position position="313"/>
    </location>
    <ligand>
        <name>FAD</name>
        <dbReference type="ChEBI" id="CHEBI:57692"/>
    </ligand>
</feature>
<keyword evidence="3 6" id="KW-0274">FAD</keyword>
<dbReference type="InterPro" id="IPR004099">
    <property type="entry name" value="Pyr_nucl-diS_OxRdtase_dimer"/>
</dbReference>
<evidence type="ECO:0000256" key="2">
    <source>
        <dbReference type="ARBA" id="ARBA00022630"/>
    </source>
</evidence>
<evidence type="ECO:0000259" key="9">
    <source>
        <dbReference type="Pfam" id="PF07992"/>
    </source>
</evidence>
<organism evidence="10 11">
    <name type="scientific">Mucilaginibacter terrenus</name>
    <dbReference type="NCBI Taxonomy" id="2482727"/>
    <lineage>
        <taxon>Bacteria</taxon>
        <taxon>Pseudomonadati</taxon>
        <taxon>Bacteroidota</taxon>
        <taxon>Sphingobacteriia</taxon>
        <taxon>Sphingobacteriales</taxon>
        <taxon>Sphingobacteriaceae</taxon>
        <taxon>Mucilaginibacter</taxon>
    </lineage>
</organism>
<feature type="active site" description="Proton acceptor" evidence="5">
    <location>
        <position position="446"/>
    </location>
</feature>
<name>A0A3E2NQ80_9SPHI</name>
<dbReference type="AlphaFoldDB" id="A0A3E2NQ80"/>
<sequence>MKQYDAIVIGSGQAGGPLAKKLAAAGKKTLLIEKRYIGGTCVNDGCTPTKTMVASARIAYLASRCNDMGVKIKGYTVDLKQIKKRTQGIVLKSRNGGQKAIEQTKGLDLIFGEASFTGEKTITVNPKTGKARQFKADLIFLNTGCKTIIPHDIDGLDDIDYLTSTSILELESVPEHLLILGGNYIGLEFGQMFKRFGSKVTILERSARLLGHEDEDVSLELTHILEEEGLSILPNTKAIKFKNKGKNQVTVTVKTGDKEQKIKCSHVLVAIGRAPQTSKLGLNTTGVEVDEKGFIKINDKLETTKPGIYALGDVKGGPAFTHISYNDYTIVYRNLIEGQNLSIQDRPVPYCMFTDPELGRIGITEAEALKKGLNFKVAKLPMAHVARAIETGDTRGFMKAVVDADTKQILGAAVIGTEGGEIMTVLQMAMEGGITYDRIRYCVFAHPTYSESLNNLFMSIED</sequence>
<dbReference type="PANTHER" id="PTHR43014">
    <property type="entry name" value="MERCURIC REDUCTASE"/>
    <property type="match status" value="1"/>
</dbReference>
<keyword evidence="2" id="KW-0285">Flavoprotein</keyword>
<feature type="binding site" evidence="6">
    <location>
        <position position="204"/>
    </location>
    <ligand>
        <name>NAD(+)</name>
        <dbReference type="ChEBI" id="CHEBI:57540"/>
    </ligand>
</feature>
<comment type="similarity">
    <text evidence="1">Belongs to the class-I pyridine nucleotide-disulfide oxidoreductase family.</text>
</comment>
<evidence type="ECO:0000256" key="1">
    <source>
        <dbReference type="ARBA" id="ARBA00007532"/>
    </source>
</evidence>
<dbReference type="PRINTS" id="PR00411">
    <property type="entry name" value="PNDRDTASEI"/>
</dbReference>
<evidence type="ECO:0000259" key="8">
    <source>
        <dbReference type="Pfam" id="PF02852"/>
    </source>
</evidence>
<dbReference type="Gene3D" id="3.50.50.60">
    <property type="entry name" value="FAD/NAD(P)-binding domain"/>
    <property type="match status" value="2"/>
</dbReference>
<dbReference type="EMBL" id="QWDE01000002">
    <property type="protein sequence ID" value="RFZ83123.1"/>
    <property type="molecule type" value="Genomic_DNA"/>
</dbReference>
<dbReference type="SUPFAM" id="SSF51905">
    <property type="entry name" value="FAD/NAD(P)-binding domain"/>
    <property type="match status" value="1"/>
</dbReference>
<keyword evidence="4" id="KW-0560">Oxidoreductase</keyword>
<dbReference type="Pfam" id="PF02852">
    <property type="entry name" value="Pyr_redox_dim"/>
    <property type="match status" value="1"/>
</dbReference>
<dbReference type="InterPro" id="IPR036188">
    <property type="entry name" value="FAD/NAD-bd_sf"/>
</dbReference>
<evidence type="ECO:0000256" key="7">
    <source>
        <dbReference type="PIRSR" id="PIRSR000350-4"/>
    </source>
</evidence>
<dbReference type="InterPro" id="IPR001100">
    <property type="entry name" value="Pyr_nuc-diS_OxRdtase"/>
</dbReference>
<evidence type="ECO:0000313" key="10">
    <source>
        <dbReference type="EMBL" id="RFZ83123.1"/>
    </source>
</evidence>
<dbReference type="PRINTS" id="PR00368">
    <property type="entry name" value="FADPNR"/>
</dbReference>
<comment type="cofactor">
    <cofactor evidence="6">
        <name>FAD</name>
        <dbReference type="ChEBI" id="CHEBI:57692"/>
    </cofactor>
    <text evidence="6">Binds 1 FAD per subunit.</text>
</comment>
<dbReference type="InterPro" id="IPR023753">
    <property type="entry name" value="FAD/NAD-binding_dom"/>
</dbReference>